<feature type="coiled-coil region" evidence="1">
    <location>
        <begin position="143"/>
        <end position="176"/>
    </location>
</feature>
<evidence type="ECO:0000313" key="2">
    <source>
        <dbReference type="EMBL" id="OCF26672.1"/>
    </source>
</evidence>
<evidence type="ECO:0000313" key="3">
    <source>
        <dbReference type="EMBL" id="WVW79019.1"/>
    </source>
</evidence>
<dbReference type="KEGG" id="kbi:30208758"/>
<accession>A0A1B9G6P9</accession>
<dbReference type="GeneID" id="30208758"/>
<proteinExistence type="predicted"/>
<protein>
    <submittedName>
        <fullName evidence="2">Uncharacterized protein</fullName>
    </submittedName>
</protein>
<dbReference type="EMBL" id="CP144541">
    <property type="protein sequence ID" value="WVW79019.1"/>
    <property type="molecule type" value="Genomic_DNA"/>
</dbReference>
<evidence type="ECO:0000256" key="1">
    <source>
        <dbReference type="SAM" id="Coils"/>
    </source>
</evidence>
<dbReference type="OrthoDB" id="2562093at2759"/>
<dbReference type="VEuPathDB" id="FungiDB:I302_04359"/>
<keyword evidence="4" id="KW-1185">Reference proteome</keyword>
<dbReference type="AlphaFoldDB" id="A0A1B9G6P9"/>
<dbReference type="Proteomes" id="UP000092730">
    <property type="component" value="Chromosome 1"/>
</dbReference>
<reference evidence="2" key="3">
    <citation type="submission" date="2014-01" db="EMBL/GenBank/DDBJ databases">
        <title>Evolution of pathogenesis and genome organization in the Tremellales.</title>
        <authorList>
            <person name="Cuomo C."/>
            <person name="Litvintseva A."/>
            <person name="Heitman J."/>
            <person name="Chen Y."/>
            <person name="Sun S."/>
            <person name="Springer D."/>
            <person name="Dromer F."/>
            <person name="Young S."/>
            <person name="Zeng Q."/>
            <person name="Chapman S."/>
            <person name="Gujja S."/>
            <person name="Saif S."/>
            <person name="Birren B."/>
        </authorList>
    </citation>
    <scope>NUCLEOTIDE SEQUENCE</scope>
    <source>
        <strain evidence="2">CBS 10118</strain>
    </source>
</reference>
<reference evidence="3" key="2">
    <citation type="submission" date="2013-07" db="EMBL/GenBank/DDBJ databases">
        <authorList>
            <consortium name="The Broad Institute Genome Sequencing Platform"/>
            <person name="Cuomo C."/>
            <person name="Litvintseva A."/>
            <person name="Chen Y."/>
            <person name="Heitman J."/>
            <person name="Sun S."/>
            <person name="Springer D."/>
            <person name="Dromer F."/>
            <person name="Young S.K."/>
            <person name="Zeng Q."/>
            <person name="Gargeya S."/>
            <person name="Fitzgerald M."/>
            <person name="Abouelleil A."/>
            <person name="Alvarado L."/>
            <person name="Berlin A.M."/>
            <person name="Chapman S.B."/>
            <person name="Dewar J."/>
            <person name="Goldberg J."/>
            <person name="Griggs A."/>
            <person name="Gujja S."/>
            <person name="Hansen M."/>
            <person name="Howarth C."/>
            <person name="Imamovic A."/>
            <person name="Larimer J."/>
            <person name="McCowan C."/>
            <person name="Murphy C."/>
            <person name="Pearson M."/>
            <person name="Priest M."/>
            <person name="Roberts A."/>
            <person name="Saif S."/>
            <person name="Shea T."/>
            <person name="Sykes S."/>
            <person name="Wortman J."/>
            <person name="Nusbaum C."/>
            <person name="Birren B."/>
        </authorList>
    </citation>
    <scope>NUCLEOTIDE SEQUENCE</scope>
    <source>
        <strain evidence="3">CBS 10118</strain>
    </source>
</reference>
<dbReference type="EMBL" id="KI894020">
    <property type="protein sequence ID" value="OCF26672.1"/>
    <property type="molecule type" value="Genomic_DNA"/>
</dbReference>
<gene>
    <name evidence="2" type="ORF">I302_04359</name>
    <name evidence="3" type="ORF">I302_100982</name>
</gene>
<reference evidence="3" key="4">
    <citation type="submission" date="2024-02" db="EMBL/GenBank/DDBJ databases">
        <title>Comparative genomics of Cryptococcus and Kwoniella reveals pathogenesis evolution and contrasting modes of karyotype evolution via chromosome fusion or intercentromeric recombination.</title>
        <authorList>
            <person name="Coelho M.A."/>
            <person name="David-Palma M."/>
            <person name="Shea T."/>
            <person name="Bowers K."/>
            <person name="McGinley-Smith S."/>
            <person name="Mohammad A.W."/>
            <person name="Gnirke A."/>
            <person name="Yurkov A.M."/>
            <person name="Nowrousian M."/>
            <person name="Sun S."/>
            <person name="Cuomo C.A."/>
            <person name="Heitman J."/>
        </authorList>
    </citation>
    <scope>NUCLEOTIDE SEQUENCE</scope>
    <source>
        <strain evidence="3">CBS 10118</strain>
    </source>
</reference>
<keyword evidence="1" id="KW-0175">Coiled coil</keyword>
<dbReference type="RefSeq" id="XP_019047742.1">
    <property type="nucleotide sequence ID" value="XM_019190994.1"/>
</dbReference>
<organism evidence="2">
    <name type="scientific">Kwoniella bestiolae CBS 10118</name>
    <dbReference type="NCBI Taxonomy" id="1296100"/>
    <lineage>
        <taxon>Eukaryota</taxon>
        <taxon>Fungi</taxon>
        <taxon>Dikarya</taxon>
        <taxon>Basidiomycota</taxon>
        <taxon>Agaricomycotina</taxon>
        <taxon>Tremellomycetes</taxon>
        <taxon>Tremellales</taxon>
        <taxon>Cryptococcaceae</taxon>
        <taxon>Kwoniella</taxon>
    </lineage>
</organism>
<sequence length="215" mass="24915">MPNPLPRLSPPPEDQPDTRDPIEVALKQHLEDVREWTEWMTNGDPRGIGRMDYGIYRTFEEWVKKKEALDIIDGILQKRLTLGFPYTHKAIILAQILPSDRLAPYAKLVEPFLPPKPPASPDDKPEIPRYFNPLIAAVAQALHTAASAEVAKQEAAKKAAEEKKKLEEDVERWEMWCHLYGRSRADWYPPPGNPQWTYWGWNEIGHEDWWTGRND</sequence>
<reference evidence="2" key="1">
    <citation type="submission" date="2013-07" db="EMBL/GenBank/DDBJ databases">
        <title>The Genome Sequence of Cryptococcus bestiolae CBS10118.</title>
        <authorList>
            <consortium name="The Broad Institute Genome Sequencing Platform"/>
            <person name="Cuomo C."/>
            <person name="Litvintseva A."/>
            <person name="Chen Y."/>
            <person name="Heitman J."/>
            <person name="Sun S."/>
            <person name="Springer D."/>
            <person name="Dromer F."/>
            <person name="Young S.K."/>
            <person name="Zeng Q."/>
            <person name="Gargeya S."/>
            <person name="Fitzgerald M."/>
            <person name="Abouelleil A."/>
            <person name="Alvarado L."/>
            <person name="Berlin A.M."/>
            <person name="Chapman S.B."/>
            <person name="Dewar J."/>
            <person name="Goldberg J."/>
            <person name="Griggs A."/>
            <person name="Gujja S."/>
            <person name="Hansen M."/>
            <person name="Howarth C."/>
            <person name="Imamovic A."/>
            <person name="Larimer J."/>
            <person name="McCowan C."/>
            <person name="Murphy C."/>
            <person name="Pearson M."/>
            <person name="Priest M."/>
            <person name="Roberts A."/>
            <person name="Saif S."/>
            <person name="Shea T."/>
            <person name="Sykes S."/>
            <person name="Wortman J."/>
            <person name="Nusbaum C."/>
            <person name="Birren B."/>
        </authorList>
    </citation>
    <scope>NUCLEOTIDE SEQUENCE [LARGE SCALE GENOMIC DNA]</scope>
    <source>
        <strain evidence="2">CBS 10118</strain>
    </source>
</reference>
<evidence type="ECO:0000313" key="4">
    <source>
        <dbReference type="Proteomes" id="UP000092730"/>
    </source>
</evidence>
<name>A0A1B9G6P9_9TREE</name>